<gene>
    <name evidence="4" type="ORF">L873DRAFT_1265089</name>
</gene>
<keyword evidence="5" id="KW-1185">Reference proteome</keyword>
<evidence type="ECO:0008006" key="6">
    <source>
        <dbReference type="Google" id="ProtNLM"/>
    </source>
</evidence>
<keyword evidence="2" id="KW-0472">Membrane</keyword>
<accession>A0A3N4JPZ8</accession>
<feature type="chain" id="PRO_5018104891" description="Secreted protein" evidence="3">
    <location>
        <begin position="20"/>
        <end position="135"/>
    </location>
</feature>
<keyword evidence="2" id="KW-0812">Transmembrane</keyword>
<evidence type="ECO:0000256" key="3">
    <source>
        <dbReference type="SAM" id="SignalP"/>
    </source>
</evidence>
<feature type="region of interest" description="Disordered" evidence="1">
    <location>
        <begin position="113"/>
        <end position="135"/>
    </location>
</feature>
<evidence type="ECO:0000313" key="4">
    <source>
        <dbReference type="EMBL" id="RPA95934.1"/>
    </source>
</evidence>
<reference evidence="4 5" key="1">
    <citation type="journal article" date="2018" name="Nat. Ecol. Evol.">
        <title>Pezizomycetes genomes reveal the molecular basis of ectomycorrhizal truffle lifestyle.</title>
        <authorList>
            <person name="Murat C."/>
            <person name="Payen T."/>
            <person name="Noel B."/>
            <person name="Kuo A."/>
            <person name="Morin E."/>
            <person name="Chen J."/>
            <person name="Kohler A."/>
            <person name="Krizsan K."/>
            <person name="Balestrini R."/>
            <person name="Da Silva C."/>
            <person name="Montanini B."/>
            <person name="Hainaut M."/>
            <person name="Levati E."/>
            <person name="Barry K.W."/>
            <person name="Belfiori B."/>
            <person name="Cichocki N."/>
            <person name="Clum A."/>
            <person name="Dockter R.B."/>
            <person name="Fauchery L."/>
            <person name="Guy J."/>
            <person name="Iotti M."/>
            <person name="Le Tacon F."/>
            <person name="Lindquist E.A."/>
            <person name="Lipzen A."/>
            <person name="Malagnac F."/>
            <person name="Mello A."/>
            <person name="Molinier V."/>
            <person name="Miyauchi S."/>
            <person name="Poulain J."/>
            <person name="Riccioni C."/>
            <person name="Rubini A."/>
            <person name="Sitrit Y."/>
            <person name="Splivallo R."/>
            <person name="Traeger S."/>
            <person name="Wang M."/>
            <person name="Zifcakova L."/>
            <person name="Wipf D."/>
            <person name="Zambonelli A."/>
            <person name="Paolocci F."/>
            <person name="Nowrousian M."/>
            <person name="Ottonello S."/>
            <person name="Baldrian P."/>
            <person name="Spatafora J.W."/>
            <person name="Henrissat B."/>
            <person name="Nagy L.G."/>
            <person name="Aury J.M."/>
            <person name="Wincker P."/>
            <person name="Grigoriev I.V."/>
            <person name="Bonfante P."/>
            <person name="Martin F.M."/>
        </authorList>
    </citation>
    <scope>NUCLEOTIDE SEQUENCE [LARGE SCALE GENOMIC DNA]</scope>
    <source>
        <strain evidence="4 5">120613-1</strain>
    </source>
</reference>
<dbReference type="EMBL" id="ML120419">
    <property type="protein sequence ID" value="RPA95934.1"/>
    <property type="molecule type" value="Genomic_DNA"/>
</dbReference>
<evidence type="ECO:0000256" key="2">
    <source>
        <dbReference type="SAM" id="Phobius"/>
    </source>
</evidence>
<name>A0A3N4JPZ8_9PEZI</name>
<dbReference type="AlphaFoldDB" id="A0A3N4JPZ8"/>
<organism evidence="4 5">
    <name type="scientific">Choiromyces venosus 120613-1</name>
    <dbReference type="NCBI Taxonomy" id="1336337"/>
    <lineage>
        <taxon>Eukaryota</taxon>
        <taxon>Fungi</taxon>
        <taxon>Dikarya</taxon>
        <taxon>Ascomycota</taxon>
        <taxon>Pezizomycotina</taxon>
        <taxon>Pezizomycetes</taxon>
        <taxon>Pezizales</taxon>
        <taxon>Tuberaceae</taxon>
        <taxon>Choiromyces</taxon>
    </lineage>
</organism>
<protein>
    <recommendedName>
        <fullName evidence="6">Secreted protein</fullName>
    </recommendedName>
</protein>
<dbReference type="Proteomes" id="UP000276215">
    <property type="component" value="Unassembled WGS sequence"/>
</dbReference>
<evidence type="ECO:0000313" key="5">
    <source>
        <dbReference type="Proteomes" id="UP000276215"/>
    </source>
</evidence>
<sequence>MNRFFFLFFPSLLFTSTNPIVETERQFTSGNSPSNRKTNNYPSIFVLSDTTEFSVGGFHFFIFSILLLYFELTHSKVRYRHPMIYPCMYVCRANHSIDKLNLTSPYLTLPTPSSAQTEIHQSHPAHPAQATIRQK</sequence>
<proteinExistence type="predicted"/>
<evidence type="ECO:0000256" key="1">
    <source>
        <dbReference type="SAM" id="MobiDB-lite"/>
    </source>
</evidence>
<feature type="transmembrane region" description="Helical" evidence="2">
    <location>
        <begin position="43"/>
        <end position="70"/>
    </location>
</feature>
<feature type="signal peptide" evidence="3">
    <location>
        <begin position="1"/>
        <end position="19"/>
    </location>
</feature>
<keyword evidence="2" id="KW-1133">Transmembrane helix</keyword>
<keyword evidence="3" id="KW-0732">Signal</keyword>